<keyword evidence="7" id="KW-1185">Reference proteome</keyword>
<dbReference type="AlphaFoldDB" id="A0A8H4QJ47"/>
<evidence type="ECO:0000256" key="5">
    <source>
        <dbReference type="SAM" id="Phobius"/>
    </source>
</evidence>
<dbReference type="PROSITE" id="PS00061">
    <property type="entry name" value="ADH_SHORT"/>
    <property type="match status" value="1"/>
</dbReference>
<proteinExistence type="inferred from homology"/>
<evidence type="ECO:0000256" key="2">
    <source>
        <dbReference type="ARBA" id="ARBA00022857"/>
    </source>
</evidence>
<keyword evidence="5" id="KW-0812">Transmembrane</keyword>
<evidence type="ECO:0008006" key="8">
    <source>
        <dbReference type="Google" id="ProtNLM"/>
    </source>
</evidence>
<accession>A0A8H4QJ47</accession>
<organism evidence="6 7">
    <name type="scientific">Agrocybe pediades</name>
    <dbReference type="NCBI Taxonomy" id="84607"/>
    <lineage>
        <taxon>Eukaryota</taxon>
        <taxon>Fungi</taxon>
        <taxon>Dikarya</taxon>
        <taxon>Basidiomycota</taxon>
        <taxon>Agaricomycotina</taxon>
        <taxon>Agaricomycetes</taxon>
        <taxon>Agaricomycetidae</taxon>
        <taxon>Agaricales</taxon>
        <taxon>Agaricineae</taxon>
        <taxon>Strophariaceae</taxon>
        <taxon>Agrocybe</taxon>
    </lineage>
</organism>
<protein>
    <recommendedName>
        <fullName evidence="8">NAD(P)-binding protein</fullName>
    </recommendedName>
</protein>
<sequence length="505" mass="55466">MTCTLYICTQMHSIATLAPNLATQATYRRAAMHASMRFLLRPKPCSQIFPISPLTTQLAYRPKVHYFTPICVRLRFSFSTQSPRLDDISSLKRLGSEACKKYKYPSTLMSSVRHPFLSLSTSAKPPTPIHLQRTFIYRPFSSSSDSETNMADKRNMPSMNTAEVHKIGLNPRQIPTLSYTMQNIAISFATMIISTISLLFTASVILPLSILRSFLPRERMMLASEKNHTTGVDGHAPRNKVVLIVGASRGIGFNVLKQYASEPDTVIIAASRSIESLRKAVIEIGDTVATIQCAQIDLTASKKQLVDSIKVLDRQYGPITHLYEVSGISNHLKATSQWGLDVTLDMINVNVTGTITSVLTMYELMKVRKYGKICVVGSVAGLYSPANMISYAATKSFVNTFSSSLRVLAAPHGVEVVTVQPGFIDTRMTKMMRGQGSTVPSNEFASAEGMAREMKMAVEEGGAGVVCWPGRQGVQMHALKAVNPICEEVGKFVSMKMGLSGRKIT</sequence>
<keyword evidence="3" id="KW-0560">Oxidoreductase</keyword>
<dbReference type="InterPro" id="IPR020904">
    <property type="entry name" value="Sc_DH/Rdtase_CS"/>
</dbReference>
<dbReference type="Gene3D" id="3.40.50.720">
    <property type="entry name" value="NAD(P)-binding Rossmann-like Domain"/>
    <property type="match status" value="1"/>
</dbReference>
<dbReference type="GO" id="GO:0016020">
    <property type="term" value="C:membrane"/>
    <property type="evidence" value="ECO:0007669"/>
    <property type="project" value="TreeGrafter"/>
</dbReference>
<evidence type="ECO:0000256" key="1">
    <source>
        <dbReference type="ARBA" id="ARBA00006484"/>
    </source>
</evidence>
<dbReference type="SUPFAM" id="SSF51735">
    <property type="entry name" value="NAD(P)-binding Rossmann-fold domains"/>
    <property type="match status" value="1"/>
</dbReference>
<evidence type="ECO:0000256" key="4">
    <source>
        <dbReference type="ARBA" id="ARBA00037096"/>
    </source>
</evidence>
<dbReference type="InterPro" id="IPR036291">
    <property type="entry name" value="NAD(P)-bd_dom_sf"/>
</dbReference>
<dbReference type="Pfam" id="PF00106">
    <property type="entry name" value="adh_short"/>
    <property type="match status" value="1"/>
</dbReference>
<keyword evidence="2" id="KW-0521">NADP</keyword>
<evidence type="ECO:0000313" key="7">
    <source>
        <dbReference type="Proteomes" id="UP000521872"/>
    </source>
</evidence>
<evidence type="ECO:0000313" key="6">
    <source>
        <dbReference type="EMBL" id="KAF4612049.1"/>
    </source>
</evidence>
<keyword evidence="5" id="KW-0472">Membrane</keyword>
<dbReference type="PRINTS" id="PR00081">
    <property type="entry name" value="GDHRDH"/>
</dbReference>
<keyword evidence="5" id="KW-1133">Transmembrane helix</keyword>
<dbReference type="InterPro" id="IPR002347">
    <property type="entry name" value="SDR_fam"/>
</dbReference>
<feature type="transmembrane region" description="Helical" evidence="5">
    <location>
        <begin position="184"/>
        <end position="211"/>
    </location>
</feature>
<dbReference type="PANTHER" id="PTHR44196">
    <property type="entry name" value="DEHYDROGENASE/REDUCTASE SDR FAMILY MEMBER 7B"/>
    <property type="match status" value="1"/>
</dbReference>
<dbReference type="Proteomes" id="UP000521872">
    <property type="component" value="Unassembled WGS sequence"/>
</dbReference>
<comment type="function">
    <text evidence="4">Putative oxidoreductase.</text>
</comment>
<gene>
    <name evidence="6" type="ORF">D9613_004029</name>
</gene>
<comment type="caution">
    <text evidence="6">The sequence shown here is derived from an EMBL/GenBank/DDBJ whole genome shotgun (WGS) entry which is preliminary data.</text>
</comment>
<dbReference type="GO" id="GO:0016491">
    <property type="term" value="F:oxidoreductase activity"/>
    <property type="evidence" value="ECO:0007669"/>
    <property type="project" value="UniProtKB-KW"/>
</dbReference>
<dbReference type="EMBL" id="JAACJL010000057">
    <property type="protein sequence ID" value="KAF4612049.1"/>
    <property type="molecule type" value="Genomic_DNA"/>
</dbReference>
<dbReference type="PANTHER" id="PTHR44196:SF1">
    <property type="entry name" value="DEHYDROGENASE_REDUCTASE SDR FAMILY MEMBER 7B"/>
    <property type="match status" value="1"/>
</dbReference>
<comment type="similarity">
    <text evidence="1">Belongs to the short-chain dehydrogenases/reductases (SDR) family.</text>
</comment>
<reference evidence="6 7" key="1">
    <citation type="submission" date="2019-12" db="EMBL/GenBank/DDBJ databases">
        <authorList>
            <person name="Floudas D."/>
            <person name="Bentzer J."/>
            <person name="Ahren D."/>
            <person name="Johansson T."/>
            <person name="Persson P."/>
            <person name="Tunlid A."/>
        </authorList>
    </citation>
    <scope>NUCLEOTIDE SEQUENCE [LARGE SCALE GENOMIC DNA]</scope>
    <source>
        <strain evidence="6 7">CBS 102.39</strain>
    </source>
</reference>
<name>A0A8H4QJ47_9AGAR</name>
<evidence type="ECO:0000256" key="3">
    <source>
        <dbReference type="ARBA" id="ARBA00023002"/>
    </source>
</evidence>